<dbReference type="RefSeq" id="WP_152717197.1">
    <property type="nucleotide sequence ID" value="NZ_VOSJ01000379.1"/>
</dbReference>
<comment type="caution">
    <text evidence="1">The sequence shown here is derived from an EMBL/GenBank/DDBJ whole genome shotgun (WGS) entry which is preliminary data.</text>
</comment>
<sequence length="300" mass="33980">MIDARIDTAIAILRSLESRQYTIGRARWQAVRDANEVLAAQYKNTPWGVMGLTTKFLVHPEATYLVINLCEGHYGSSQRGRVSLTRVGFTSIDDEPYAIDIDTAEVLGEMNEIATTAYDRWKPEYSYTSPMKEAAYHGFVFGSPSPRSSRTFDKWVLPLTGPALQHAAFRRQAEFATDILLGKVPAIETLLALDTVNAEIEQEDDRQEALVRAVIDEAVAQYVPAEWDAELVRLMESMDWTFDYADRPNSAFYAHRDQIERRLKALPLEVAIAFLHIPAHMWKYAYRLLRNHPEAGKAAA</sequence>
<evidence type="ECO:0000313" key="2">
    <source>
        <dbReference type="Proteomes" id="UP000403266"/>
    </source>
</evidence>
<dbReference type="EMBL" id="VOSK01000351">
    <property type="protein sequence ID" value="MPR30350.1"/>
    <property type="molecule type" value="Genomic_DNA"/>
</dbReference>
<reference evidence="1 2" key="1">
    <citation type="journal article" date="2019" name="Syst. Appl. Microbiol.">
        <title>Microvirga tunisiensis sp. nov., a root nodule symbiotic bacterium isolated from Lupinus micranthus and L. luteus grown in Northern Tunisia.</title>
        <authorList>
            <person name="Msaddak A."/>
            <person name="Rejili M."/>
            <person name="Duran D."/>
            <person name="Mars M."/>
            <person name="Palacios J.M."/>
            <person name="Ruiz-Argueso T."/>
            <person name="Rey L."/>
            <person name="Imperial J."/>
        </authorList>
    </citation>
    <scope>NUCLEOTIDE SEQUENCE [LARGE SCALE GENOMIC DNA]</scope>
    <source>
        <strain evidence="1 2">Lmie10</strain>
    </source>
</reference>
<evidence type="ECO:0000313" key="1">
    <source>
        <dbReference type="EMBL" id="MPR30350.1"/>
    </source>
</evidence>
<dbReference type="Proteomes" id="UP000403266">
    <property type="component" value="Unassembled WGS sequence"/>
</dbReference>
<dbReference type="AlphaFoldDB" id="A0A5N7MUJ7"/>
<protein>
    <submittedName>
        <fullName evidence="1">Uncharacterized protein</fullName>
    </submittedName>
</protein>
<keyword evidence="2" id="KW-1185">Reference proteome</keyword>
<gene>
    <name evidence="1" type="ORF">FS320_36300</name>
</gene>
<organism evidence="1 2">
    <name type="scientific">Microvirga tunisiensis</name>
    <dbReference type="NCBI Taxonomy" id="2108360"/>
    <lineage>
        <taxon>Bacteria</taxon>
        <taxon>Pseudomonadati</taxon>
        <taxon>Pseudomonadota</taxon>
        <taxon>Alphaproteobacteria</taxon>
        <taxon>Hyphomicrobiales</taxon>
        <taxon>Methylobacteriaceae</taxon>
        <taxon>Microvirga</taxon>
    </lineage>
</organism>
<dbReference type="OrthoDB" id="8021480at2"/>
<accession>A0A5N7MUJ7</accession>
<name>A0A5N7MUJ7_9HYPH</name>
<proteinExistence type="predicted"/>